<dbReference type="OrthoDB" id="1466811at2"/>
<sequence>MSRIIVYIAIAILVSSVQKISGQVKSDSTKTEYIAKKIELLEFQKEQIVKAEKEKLKLEVQRISDLESKGKISKELAQKEKEAAAKTAALNIKNKTAIIDNKIALLKRGEEPTADVIKEKEDEDYSVVFSVGDDIDGYYQGWLNIKCKEGCERVYDRRTYSDLIVAFGLNHSLIDGISFNDSPYKVGGSKFFELGWQWKTRVFKNSNAVRFSYGISYQSNGIKADDNQYFVKNGDLTELENFDGDVRKAKLRMDNLVVPLYLEFGPSKRIDREDYFRYSTRHKFVFGIGGYAGLNLSTRQKLKFTTDGDKSKEKIKDNYNTENFIYGIAGYIGVGDISLYAKYDLNSMFKDPNTDQHNISLGLRLEL</sequence>
<feature type="coiled-coil region" evidence="1">
    <location>
        <begin position="34"/>
        <end position="69"/>
    </location>
</feature>
<evidence type="ECO:0008006" key="4">
    <source>
        <dbReference type="Google" id="ProtNLM"/>
    </source>
</evidence>
<accession>A0A1I6RI33</accession>
<organism evidence="2 3">
    <name type="scientific">Zhouia amylolytica</name>
    <dbReference type="NCBI Taxonomy" id="376730"/>
    <lineage>
        <taxon>Bacteria</taxon>
        <taxon>Pseudomonadati</taxon>
        <taxon>Bacteroidota</taxon>
        <taxon>Flavobacteriia</taxon>
        <taxon>Flavobacteriales</taxon>
        <taxon>Flavobacteriaceae</taxon>
        <taxon>Zhouia</taxon>
    </lineage>
</organism>
<name>A0A1I6RI33_9FLAO</name>
<dbReference type="AlphaFoldDB" id="A0A1I6RI33"/>
<evidence type="ECO:0000313" key="3">
    <source>
        <dbReference type="Proteomes" id="UP000183209"/>
    </source>
</evidence>
<proteinExistence type="predicted"/>
<gene>
    <name evidence="2" type="ORF">SAMN04487906_1092</name>
</gene>
<evidence type="ECO:0000313" key="2">
    <source>
        <dbReference type="EMBL" id="SFS64377.1"/>
    </source>
</evidence>
<reference evidence="2 3" key="1">
    <citation type="submission" date="2016-10" db="EMBL/GenBank/DDBJ databases">
        <authorList>
            <person name="de Groot N.N."/>
        </authorList>
    </citation>
    <scope>NUCLEOTIDE SEQUENCE [LARGE SCALE GENOMIC DNA]</scope>
    <source>
        <strain evidence="2 3">CGMCC 1.6114</strain>
    </source>
</reference>
<dbReference type="EMBL" id="FPAG01000003">
    <property type="protein sequence ID" value="SFS64377.1"/>
    <property type="molecule type" value="Genomic_DNA"/>
</dbReference>
<protein>
    <recommendedName>
        <fullName evidence="4">Outer membrane protein beta-barrel domain-containing protein</fullName>
    </recommendedName>
</protein>
<dbReference type="RefSeq" id="WP_074977493.1">
    <property type="nucleotide sequence ID" value="NZ_FPAG01000003.1"/>
</dbReference>
<dbReference type="Proteomes" id="UP000183209">
    <property type="component" value="Unassembled WGS sequence"/>
</dbReference>
<keyword evidence="1" id="KW-0175">Coiled coil</keyword>
<evidence type="ECO:0000256" key="1">
    <source>
        <dbReference type="SAM" id="Coils"/>
    </source>
</evidence>